<dbReference type="AlphaFoldDB" id="A0A853IW19"/>
<organism evidence="2 3">
    <name type="scientific">Ottowia beijingensis</name>
    <dbReference type="NCBI Taxonomy" id="1207057"/>
    <lineage>
        <taxon>Bacteria</taxon>
        <taxon>Pseudomonadati</taxon>
        <taxon>Pseudomonadota</taxon>
        <taxon>Betaproteobacteria</taxon>
        <taxon>Burkholderiales</taxon>
        <taxon>Comamonadaceae</taxon>
        <taxon>Ottowia</taxon>
    </lineage>
</organism>
<feature type="region of interest" description="Disordered" evidence="1">
    <location>
        <begin position="12"/>
        <end position="50"/>
    </location>
</feature>
<evidence type="ECO:0000313" key="3">
    <source>
        <dbReference type="Proteomes" id="UP000589716"/>
    </source>
</evidence>
<accession>A0A853IW19</accession>
<evidence type="ECO:0000256" key="1">
    <source>
        <dbReference type="SAM" id="MobiDB-lite"/>
    </source>
</evidence>
<dbReference type="EMBL" id="JACCKX010000001">
    <property type="protein sequence ID" value="NZA00738.1"/>
    <property type="molecule type" value="Genomic_DNA"/>
</dbReference>
<proteinExistence type="predicted"/>
<evidence type="ECO:0000313" key="2">
    <source>
        <dbReference type="EMBL" id="NZA00738.1"/>
    </source>
</evidence>
<sequence>MAAGALCLALAAGPADAKPRSGKRGQPKEPKVTYVDGQTPAQRQRSEDARLRRECQGRPNAGACLGYAAPPKARR</sequence>
<name>A0A853IW19_9BURK</name>
<keyword evidence="3" id="KW-1185">Reference proteome</keyword>
<dbReference type="Proteomes" id="UP000589716">
    <property type="component" value="Unassembled WGS sequence"/>
</dbReference>
<gene>
    <name evidence="2" type="ORF">H0I39_01200</name>
</gene>
<comment type="caution">
    <text evidence="2">The sequence shown here is derived from an EMBL/GenBank/DDBJ whole genome shotgun (WGS) entry which is preliminary data.</text>
</comment>
<reference evidence="2 3" key="1">
    <citation type="submission" date="2020-07" db="EMBL/GenBank/DDBJ databases">
        <authorList>
            <person name="Maaloum M."/>
        </authorList>
    </citation>
    <scope>NUCLEOTIDE SEQUENCE [LARGE SCALE GENOMIC DNA]</scope>
    <source>
        <strain evidence="2 3">GCS-AN-3</strain>
    </source>
</reference>
<protein>
    <submittedName>
        <fullName evidence="2">Uncharacterized protein</fullName>
    </submittedName>
</protein>